<protein>
    <recommendedName>
        <fullName evidence="4">Secreted protein</fullName>
    </recommendedName>
</protein>
<feature type="signal peptide" evidence="1">
    <location>
        <begin position="1"/>
        <end position="26"/>
    </location>
</feature>
<evidence type="ECO:0008006" key="4">
    <source>
        <dbReference type="Google" id="ProtNLM"/>
    </source>
</evidence>
<evidence type="ECO:0000256" key="1">
    <source>
        <dbReference type="SAM" id="SignalP"/>
    </source>
</evidence>
<feature type="chain" id="PRO_5040390291" description="Secreted protein" evidence="1">
    <location>
        <begin position="27"/>
        <end position="92"/>
    </location>
</feature>
<evidence type="ECO:0000313" key="3">
    <source>
        <dbReference type="Proteomes" id="UP000887229"/>
    </source>
</evidence>
<name>A0A9P7ZD32_9HYPO</name>
<reference evidence="2" key="1">
    <citation type="journal article" date="2021" name="IMA Fungus">
        <title>Genomic characterization of three marine fungi, including Emericellopsis atlantica sp. nov. with signatures of a generalist lifestyle and marine biomass degradation.</title>
        <authorList>
            <person name="Hagestad O.C."/>
            <person name="Hou L."/>
            <person name="Andersen J.H."/>
            <person name="Hansen E.H."/>
            <person name="Altermark B."/>
            <person name="Li C."/>
            <person name="Kuhnert E."/>
            <person name="Cox R.J."/>
            <person name="Crous P.W."/>
            <person name="Spatafora J.W."/>
            <person name="Lail K."/>
            <person name="Amirebrahimi M."/>
            <person name="Lipzen A."/>
            <person name="Pangilinan J."/>
            <person name="Andreopoulos W."/>
            <person name="Hayes R.D."/>
            <person name="Ng V."/>
            <person name="Grigoriev I.V."/>
            <person name="Jackson S.A."/>
            <person name="Sutton T.D.S."/>
            <person name="Dobson A.D.W."/>
            <person name="Rama T."/>
        </authorList>
    </citation>
    <scope>NUCLEOTIDE SEQUENCE</scope>
    <source>
        <strain evidence="2">TS7</strain>
    </source>
</reference>
<comment type="caution">
    <text evidence="2">The sequence shown here is derived from an EMBL/GenBank/DDBJ whole genome shotgun (WGS) entry which is preliminary data.</text>
</comment>
<sequence>MMTSGVAMLSAECWMLSALMIRGAFSAAAAGVRRVKGACDNCCLWRRKAIEKPKRSTRDEKELTQSDSQRTNWLKEQVMTGLVVGGYEAGEG</sequence>
<keyword evidence="3" id="KW-1185">Reference proteome</keyword>
<proteinExistence type="predicted"/>
<dbReference type="RefSeq" id="XP_046113455.1">
    <property type="nucleotide sequence ID" value="XM_046260223.1"/>
</dbReference>
<keyword evidence="1" id="KW-0732">Signal</keyword>
<gene>
    <name evidence="2" type="ORF">F5Z01DRAFT_494856</name>
</gene>
<organism evidence="2 3">
    <name type="scientific">Emericellopsis atlantica</name>
    <dbReference type="NCBI Taxonomy" id="2614577"/>
    <lineage>
        <taxon>Eukaryota</taxon>
        <taxon>Fungi</taxon>
        <taxon>Dikarya</taxon>
        <taxon>Ascomycota</taxon>
        <taxon>Pezizomycotina</taxon>
        <taxon>Sordariomycetes</taxon>
        <taxon>Hypocreomycetidae</taxon>
        <taxon>Hypocreales</taxon>
        <taxon>Bionectriaceae</taxon>
        <taxon>Emericellopsis</taxon>
    </lineage>
</organism>
<dbReference type="AlphaFoldDB" id="A0A9P7ZD32"/>
<accession>A0A9P7ZD32</accession>
<dbReference type="Proteomes" id="UP000887229">
    <property type="component" value="Unassembled WGS sequence"/>
</dbReference>
<evidence type="ECO:0000313" key="2">
    <source>
        <dbReference type="EMBL" id="KAG9249531.1"/>
    </source>
</evidence>
<dbReference type="GeneID" id="70291126"/>
<dbReference type="EMBL" id="MU251303">
    <property type="protein sequence ID" value="KAG9249531.1"/>
    <property type="molecule type" value="Genomic_DNA"/>
</dbReference>